<gene>
    <name evidence="2" type="ORF">CAMP_LOCUS11701</name>
</gene>
<organism evidence="2 3">
    <name type="scientific">Caenorhabditis angaria</name>
    <dbReference type="NCBI Taxonomy" id="860376"/>
    <lineage>
        <taxon>Eukaryota</taxon>
        <taxon>Metazoa</taxon>
        <taxon>Ecdysozoa</taxon>
        <taxon>Nematoda</taxon>
        <taxon>Chromadorea</taxon>
        <taxon>Rhabditida</taxon>
        <taxon>Rhabditina</taxon>
        <taxon>Rhabditomorpha</taxon>
        <taxon>Rhabditoidea</taxon>
        <taxon>Rhabditidae</taxon>
        <taxon>Peloderinae</taxon>
        <taxon>Caenorhabditis</taxon>
    </lineage>
</organism>
<feature type="compositionally biased region" description="Basic and acidic residues" evidence="1">
    <location>
        <begin position="7"/>
        <end position="21"/>
    </location>
</feature>
<feature type="region of interest" description="Disordered" evidence="1">
    <location>
        <begin position="1"/>
        <end position="37"/>
    </location>
</feature>
<name>A0A9P1N404_9PELO</name>
<evidence type="ECO:0000313" key="3">
    <source>
        <dbReference type="Proteomes" id="UP001152747"/>
    </source>
</evidence>
<sequence>MSTSDQKAADKLRKKSAKELEEMATARAKGPMSAESVDEPVALVSCPSETSMNKLNNDLKKVPIVKDFNSAENHLEDPDKKK</sequence>
<reference evidence="2" key="1">
    <citation type="submission" date="2022-11" db="EMBL/GenBank/DDBJ databases">
        <authorList>
            <person name="Kikuchi T."/>
        </authorList>
    </citation>
    <scope>NUCLEOTIDE SEQUENCE</scope>
    <source>
        <strain evidence="2">PS1010</strain>
    </source>
</reference>
<dbReference type="EMBL" id="CANHGI010000004">
    <property type="protein sequence ID" value="CAI5449064.1"/>
    <property type="molecule type" value="Genomic_DNA"/>
</dbReference>
<keyword evidence="3" id="KW-1185">Reference proteome</keyword>
<dbReference type="AlphaFoldDB" id="A0A9P1N404"/>
<protein>
    <submittedName>
        <fullName evidence="2">Uncharacterized protein</fullName>
    </submittedName>
</protein>
<evidence type="ECO:0000256" key="1">
    <source>
        <dbReference type="SAM" id="MobiDB-lite"/>
    </source>
</evidence>
<dbReference type="Proteomes" id="UP001152747">
    <property type="component" value="Unassembled WGS sequence"/>
</dbReference>
<proteinExistence type="predicted"/>
<evidence type="ECO:0000313" key="2">
    <source>
        <dbReference type="EMBL" id="CAI5449064.1"/>
    </source>
</evidence>
<comment type="caution">
    <text evidence="2">The sequence shown here is derived from an EMBL/GenBank/DDBJ whole genome shotgun (WGS) entry which is preliminary data.</text>
</comment>
<accession>A0A9P1N404</accession>
<dbReference type="OrthoDB" id="5791661at2759"/>